<organism evidence="2 3">
    <name type="scientific">Streptomyces thermolilacinus SPC6</name>
    <dbReference type="NCBI Taxonomy" id="1306406"/>
    <lineage>
        <taxon>Bacteria</taxon>
        <taxon>Bacillati</taxon>
        <taxon>Actinomycetota</taxon>
        <taxon>Actinomycetes</taxon>
        <taxon>Kitasatosporales</taxon>
        <taxon>Streptomycetaceae</taxon>
        <taxon>Streptomyces</taxon>
    </lineage>
</organism>
<protein>
    <submittedName>
        <fullName evidence="2">Uncharacterized protein</fullName>
    </submittedName>
</protein>
<name>A0A1D3DV33_9ACTN</name>
<evidence type="ECO:0000256" key="1">
    <source>
        <dbReference type="SAM" id="MobiDB-lite"/>
    </source>
</evidence>
<dbReference type="Proteomes" id="UP000095329">
    <property type="component" value="Unassembled WGS sequence"/>
</dbReference>
<gene>
    <name evidence="2" type="ORF">J116_018635</name>
</gene>
<dbReference type="STRING" id="1306406.J116_018635"/>
<dbReference type="RefSeq" id="WP_023588585.1">
    <property type="nucleotide sequence ID" value="NZ_ASHX02000001.1"/>
</dbReference>
<reference evidence="2 3" key="1">
    <citation type="journal article" date="2013" name="Genome Announc.">
        <title>Genome Sequence of Streptomyces violaceusniger Strain SPC6, a Halotolerant Streptomycete That Exhibits Rapid Growth and Development.</title>
        <authorList>
            <person name="Chen X."/>
            <person name="Zhang B."/>
            <person name="Zhang W."/>
            <person name="Wu X."/>
            <person name="Zhang M."/>
            <person name="Chen T."/>
            <person name="Liu G."/>
            <person name="Dyson P."/>
        </authorList>
    </citation>
    <scope>NUCLEOTIDE SEQUENCE [LARGE SCALE GENOMIC DNA]</scope>
    <source>
        <strain evidence="2 3">SPC6</strain>
    </source>
</reference>
<feature type="region of interest" description="Disordered" evidence="1">
    <location>
        <begin position="26"/>
        <end position="54"/>
    </location>
</feature>
<accession>A0A1D3DV33</accession>
<dbReference type="EMBL" id="ASHX02000001">
    <property type="protein sequence ID" value="OEJ96184.1"/>
    <property type="molecule type" value="Genomic_DNA"/>
</dbReference>
<proteinExistence type="predicted"/>
<dbReference type="AlphaFoldDB" id="A0A1D3DV33"/>
<dbReference type="eggNOG" id="ENOG5031UEJ">
    <property type="taxonomic scope" value="Bacteria"/>
</dbReference>
<keyword evidence="3" id="KW-1185">Reference proteome</keyword>
<comment type="caution">
    <text evidence="2">The sequence shown here is derived from an EMBL/GenBank/DDBJ whole genome shotgun (WGS) entry which is preliminary data.</text>
</comment>
<evidence type="ECO:0000313" key="2">
    <source>
        <dbReference type="EMBL" id="OEJ96184.1"/>
    </source>
</evidence>
<sequence length="105" mass="11909">MSHCIARILDPLLRLLWPAPPARHRAVPSPAALPVRTSPPLPPRPTRAPEPYYTGEDSALVRPYLLAHEQRAEERRRRARRRTLWLAVHGIDLGPRVIHGIEITA</sequence>
<evidence type="ECO:0000313" key="3">
    <source>
        <dbReference type="Proteomes" id="UP000095329"/>
    </source>
</evidence>
<feature type="compositionally biased region" description="Pro residues" evidence="1">
    <location>
        <begin position="37"/>
        <end position="48"/>
    </location>
</feature>